<evidence type="ECO:0000259" key="7">
    <source>
        <dbReference type="PROSITE" id="PS51195"/>
    </source>
</evidence>
<organism evidence="8 9">
    <name type="scientific">Riccia fluitans</name>
    <dbReference type="NCBI Taxonomy" id="41844"/>
    <lineage>
        <taxon>Eukaryota</taxon>
        <taxon>Viridiplantae</taxon>
        <taxon>Streptophyta</taxon>
        <taxon>Embryophyta</taxon>
        <taxon>Marchantiophyta</taxon>
        <taxon>Marchantiopsida</taxon>
        <taxon>Marchantiidae</taxon>
        <taxon>Marchantiales</taxon>
        <taxon>Ricciaceae</taxon>
        <taxon>Riccia</taxon>
    </lineage>
</organism>
<feature type="compositionally biased region" description="Basic and acidic residues" evidence="6">
    <location>
        <begin position="40"/>
        <end position="51"/>
    </location>
</feature>
<sequence>MKKFKKSLKQTNGALRKPNLKRKAPPVEEDAEEKEEGEERIEPQERDKNDLAEQSNDGNTFSEGKFHDLGLAEPVAEHLHGRMGFQAPTHIQREAIPVALSGRDVLVNAGAGTGKTLVYLVPMINALQGARKRVNRTDGTYGVLSCRNLVHRFIWYLALDFEKDIQSKRLSTKPPVCK</sequence>
<dbReference type="GO" id="GO:0016787">
    <property type="term" value="F:hydrolase activity"/>
    <property type="evidence" value="ECO:0007669"/>
    <property type="project" value="UniProtKB-KW"/>
</dbReference>
<dbReference type="GO" id="GO:0005524">
    <property type="term" value="F:ATP binding"/>
    <property type="evidence" value="ECO:0007669"/>
    <property type="project" value="UniProtKB-KW"/>
</dbReference>
<proteinExistence type="predicted"/>
<feature type="region of interest" description="Disordered" evidence="6">
    <location>
        <begin position="1"/>
        <end position="65"/>
    </location>
</feature>
<evidence type="ECO:0000313" key="9">
    <source>
        <dbReference type="Proteomes" id="UP001605036"/>
    </source>
</evidence>
<evidence type="ECO:0000256" key="3">
    <source>
        <dbReference type="ARBA" id="ARBA00022806"/>
    </source>
</evidence>
<keyword evidence="9" id="KW-1185">Reference proteome</keyword>
<dbReference type="InterPro" id="IPR027417">
    <property type="entry name" value="P-loop_NTPase"/>
</dbReference>
<gene>
    <name evidence="8" type="ORF">R1flu_018366</name>
</gene>
<evidence type="ECO:0000256" key="2">
    <source>
        <dbReference type="ARBA" id="ARBA00022801"/>
    </source>
</evidence>
<protein>
    <recommendedName>
        <fullName evidence="7">DEAD-box RNA helicase Q domain-containing protein</fullName>
    </recommendedName>
</protein>
<feature type="compositionally biased region" description="Acidic residues" evidence="6">
    <location>
        <begin position="27"/>
        <end position="39"/>
    </location>
</feature>
<evidence type="ECO:0000313" key="8">
    <source>
        <dbReference type="EMBL" id="KAL2650238.1"/>
    </source>
</evidence>
<keyword evidence="1" id="KW-0547">Nucleotide-binding</keyword>
<feature type="short sequence motif" description="Q motif" evidence="5">
    <location>
        <begin position="64"/>
        <end position="93"/>
    </location>
</feature>
<evidence type="ECO:0000256" key="4">
    <source>
        <dbReference type="ARBA" id="ARBA00022840"/>
    </source>
</evidence>
<evidence type="ECO:0000256" key="5">
    <source>
        <dbReference type="PROSITE-ProRule" id="PRU00552"/>
    </source>
</evidence>
<dbReference type="InterPro" id="IPR011545">
    <property type="entry name" value="DEAD/DEAH_box_helicase_dom"/>
</dbReference>
<dbReference type="InterPro" id="IPR014014">
    <property type="entry name" value="RNA_helicase_DEAD_Q_motif"/>
</dbReference>
<dbReference type="Gene3D" id="3.40.50.300">
    <property type="entry name" value="P-loop containing nucleotide triphosphate hydrolases"/>
    <property type="match status" value="1"/>
</dbReference>
<keyword evidence="2" id="KW-0378">Hydrolase</keyword>
<name>A0ABD1ZFU2_9MARC</name>
<dbReference type="GO" id="GO:0004386">
    <property type="term" value="F:helicase activity"/>
    <property type="evidence" value="ECO:0007669"/>
    <property type="project" value="UniProtKB-KW"/>
</dbReference>
<dbReference type="AlphaFoldDB" id="A0ABD1ZFU2"/>
<evidence type="ECO:0000256" key="1">
    <source>
        <dbReference type="ARBA" id="ARBA00022741"/>
    </source>
</evidence>
<dbReference type="InterPro" id="IPR050079">
    <property type="entry name" value="DEAD_box_RNA_helicase"/>
</dbReference>
<reference evidence="8 9" key="1">
    <citation type="submission" date="2024-09" db="EMBL/GenBank/DDBJ databases">
        <title>Chromosome-scale assembly of Riccia fluitans.</title>
        <authorList>
            <person name="Paukszto L."/>
            <person name="Sawicki J."/>
            <person name="Karawczyk K."/>
            <person name="Piernik-Szablinska J."/>
            <person name="Szczecinska M."/>
            <person name="Mazdziarz M."/>
        </authorList>
    </citation>
    <scope>NUCLEOTIDE SEQUENCE [LARGE SCALE GENOMIC DNA]</scope>
    <source>
        <strain evidence="8">Rf_01</strain>
        <tissue evidence="8">Aerial parts of the thallus</tissue>
    </source>
</reference>
<evidence type="ECO:0000256" key="6">
    <source>
        <dbReference type="SAM" id="MobiDB-lite"/>
    </source>
</evidence>
<keyword evidence="3" id="KW-0347">Helicase</keyword>
<feature type="compositionally biased region" description="Polar residues" evidence="6">
    <location>
        <begin position="52"/>
        <end position="62"/>
    </location>
</feature>
<comment type="caution">
    <text evidence="8">The sequence shown here is derived from an EMBL/GenBank/DDBJ whole genome shotgun (WGS) entry which is preliminary data.</text>
</comment>
<dbReference type="PANTHER" id="PTHR47959:SF1">
    <property type="entry name" value="ATP-DEPENDENT RNA HELICASE DBPA"/>
    <property type="match status" value="1"/>
</dbReference>
<accession>A0ABD1ZFU2</accession>
<dbReference type="SUPFAM" id="SSF52540">
    <property type="entry name" value="P-loop containing nucleoside triphosphate hydrolases"/>
    <property type="match status" value="1"/>
</dbReference>
<feature type="domain" description="DEAD-box RNA helicase Q" evidence="7">
    <location>
        <begin position="64"/>
        <end position="93"/>
    </location>
</feature>
<dbReference type="EMBL" id="JBHFFA010000001">
    <property type="protein sequence ID" value="KAL2650238.1"/>
    <property type="molecule type" value="Genomic_DNA"/>
</dbReference>
<dbReference type="Pfam" id="PF00270">
    <property type="entry name" value="DEAD"/>
    <property type="match status" value="1"/>
</dbReference>
<keyword evidence="4" id="KW-0067">ATP-binding</keyword>
<dbReference type="PANTHER" id="PTHR47959">
    <property type="entry name" value="ATP-DEPENDENT RNA HELICASE RHLE-RELATED"/>
    <property type="match status" value="1"/>
</dbReference>
<dbReference type="PROSITE" id="PS51195">
    <property type="entry name" value="Q_MOTIF"/>
    <property type="match status" value="1"/>
</dbReference>
<dbReference type="Proteomes" id="UP001605036">
    <property type="component" value="Unassembled WGS sequence"/>
</dbReference>